<proteinExistence type="inferred from homology"/>
<keyword evidence="3 5" id="KW-0687">Ribonucleoprotein</keyword>
<dbReference type="GO" id="GO:0006412">
    <property type="term" value="P:translation"/>
    <property type="evidence" value="ECO:0007669"/>
    <property type="project" value="UniProtKB-UniRule"/>
</dbReference>
<dbReference type="Pfam" id="PF00471">
    <property type="entry name" value="Ribosomal_L33"/>
    <property type="match status" value="1"/>
</dbReference>
<dbReference type="InterPro" id="IPR011332">
    <property type="entry name" value="Ribosomal_zn-bd"/>
</dbReference>
<accession>A0A564W7C9</accession>
<evidence type="ECO:0000313" key="7">
    <source>
        <dbReference type="Proteomes" id="UP000408482"/>
    </source>
</evidence>
<dbReference type="NCBIfam" id="TIGR01023">
    <property type="entry name" value="rpmG_bact"/>
    <property type="match status" value="1"/>
</dbReference>
<sequence>MQMKTLEVEVVRVKITLACTECKQRNYNMTKEKKNHPERMETKKYCKFCHTHTLHKETK</sequence>
<protein>
    <recommendedName>
        <fullName evidence="4 5">Large ribosomal subunit protein bL33</fullName>
    </recommendedName>
</protein>
<dbReference type="EMBL" id="CABHNW010000172">
    <property type="protein sequence ID" value="VUX40799.1"/>
    <property type="molecule type" value="Genomic_DNA"/>
</dbReference>
<organism evidence="6 7">
    <name type="scientific">Blautia luti</name>
    <dbReference type="NCBI Taxonomy" id="89014"/>
    <lineage>
        <taxon>Bacteria</taxon>
        <taxon>Bacillati</taxon>
        <taxon>Bacillota</taxon>
        <taxon>Clostridia</taxon>
        <taxon>Lachnospirales</taxon>
        <taxon>Lachnospiraceae</taxon>
        <taxon>Blautia</taxon>
    </lineage>
</organism>
<dbReference type="PANTHER" id="PTHR43168:SF2">
    <property type="entry name" value="LARGE RIBOSOMAL SUBUNIT PROTEIN BL33C"/>
    <property type="match status" value="1"/>
</dbReference>
<dbReference type="GO" id="GO:0003735">
    <property type="term" value="F:structural constituent of ribosome"/>
    <property type="evidence" value="ECO:0007669"/>
    <property type="project" value="InterPro"/>
</dbReference>
<dbReference type="AlphaFoldDB" id="A0A564W7C9"/>
<dbReference type="InterPro" id="IPR038584">
    <property type="entry name" value="Ribosomal_bL33_sf"/>
</dbReference>
<evidence type="ECO:0000256" key="4">
    <source>
        <dbReference type="ARBA" id="ARBA00035176"/>
    </source>
</evidence>
<gene>
    <name evidence="6" type="primary">rpmG2</name>
    <name evidence="5" type="synonym">rpmG</name>
    <name evidence="6" type="ORF">RSSSTS7063_01410</name>
</gene>
<dbReference type="GO" id="GO:0005840">
    <property type="term" value="C:ribosome"/>
    <property type="evidence" value="ECO:0007669"/>
    <property type="project" value="UniProtKB-KW"/>
</dbReference>
<dbReference type="HAMAP" id="MF_00294">
    <property type="entry name" value="Ribosomal_bL33"/>
    <property type="match status" value="1"/>
</dbReference>
<evidence type="ECO:0000256" key="3">
    <source>
        <dbReference type="ARBA" id="ARBA00023274"/>
    </source>
</evidence>
<dbReference type="Proteomes" id="UP000408482">
    <property type="component" value="Unassembled WGS sequence"/>
</dbReference>
<dbReference type="SUPFAM" id="SSF57829">
    <property type="entry name" value="Zn-binding ribosomal proteins"/>
    <property type="match status" value="1"/>
</dbReference>
<dbReference type="NCBIfam" id="NF001764">
    <property type="entry name" value="PRK00504.1"/>
    <property type="match status" value="1"/>
</dbReference>
<dbReference type="NCBIfam" id="NF001860">
    <property type="entry name" value="PRK00595.1"/>
    <property type="match status" value="1"/>
</dbReference>
<dbReference type="GO" id="GO:1990904">
    <property type="term" value="C:ribonucleoprotein complex"/>
    <property type="evidence" value="ECO:0007669"/>
    <property type="project" value="UniProtKB-KW"/>
</dbReference>
<dbReference type="Gene3D" id="2.20.28.120">
    <property type="entry name" value="Ribosomal protein L33"/>
    <property type="match status" value="1"/>
</dbReference>
<evidence type="ECO:0000256" key="5">
    <source>
        <dbReference type="HAMAP-Rule" id="MF_00294"/>
    </source>
</evidence>
<dbReference type="GO" id="GO:0005737">
    <property type="term" value="C:cytoplasm"/>
    <property type="evidence" value="ECO:0007669"/>
    <property type="project" value="UniProtKB-ARBA"/>
</dbReference>
<dbReference type="PANTHER" id="PTHR43168">
    <property type="entry name" value="50S RIBOSOMAL PROTEIN L33, CHLOROPLASTIC"/>
    <property type="match status" value="1"/>
</dbReference>
<name>A0A564W7C9_9FIRM</name>
<keyword evidence="2 5" id="KW-0689">Ribosomal protein</keyword>
<dbReference type="InterPro" id="IPR001705">
    <property type="entry name" value="Ribosomal_bL33"/>
</dbReference>
<evidence type="ECO:0000313" key="6">
    <source>
        <dbReference type="EMBL" id="VUX40799.1"/>
    </source>
</evidence>
<reference evidence="6 7" key="1">
    <citation type="submission" date="2019-07" db="EMBL/GenBank/DDBJ databases">
        <authorList>
            <person name="Hibberd C M."/>
            <person name="Gehrig L. J."/>
            <person name="Chang H.-W."/>
            <person name="Venkatesh S."/>
        </authorList>
    </citation>
    <scope>NUCLEOTIDE SEQUENCE [LARGE SCALE GENOMIC DNA]</scope>
    <source>
        <strain evidence="6">Blautia_luti_SSTS_Bg7063</strain>
    </source>
</reference>
<evidence type="ECO:0000256" key="2">
    <source>
        <dbReference type="ARBA" id="ARBA00022980"/>
    </source>
</evidence>
<evidence type="ECO:0000256" key="1">
    <source>
        <dbReference type="ARBA" id="ARBA00007596"/>
    </source>
</evidence>
<keyword evidence="7" id="KW-1185">Reference proteome</keyword>
<comment type="similarity">
    <text evidence="1 5">Belongs to the bacterial ribosomal protein bL33 family.</text>
</comment>